<proteinExistence type="predicted"/>
<evidence type="ECO:0000313" key="2">
    <source>
        <dbReference type="EMBL" id="PVH99585.1"/>
    </source>
</evidence>
<dbReference type="AlphaFoldDB" id="A0A2V1DNQ7"/>
<evidence type="ECO:0000313" key="3">
    <source>
        <dbReference type="Proteomes" id="UP000244855"/>
    </source>
</evidence>
<protein>
    <submittedName>
        <fullName evidence="2">Uncharacterized protein</fullName>
    </submittedName>
</protein>
<dbReference type="Proteomes" id="UP000244855">
    <property type="component" value="Unassembled WGS sequence"/>
</dbReference>
<accession>A0A2V1DNQ7</accession>
<dbReference type="EMBL" id="KZ805389">
    <property type="protein sequence ID" value="PVH99585.1"/>
    <property type="molecule type" value="Genomic_DNA"/>
</dbReference>
<gene>
    <name evidence="2" type="ORF">DM02DRAFT_656216</name>
</gene>
<organism evidence="2 3">
    <name type="scientific">Periconia macrospinosa</name>
    <dbReference type="NCBI Taxonomy" id="97972"/>
    <lineage>
        <taxon>Eukaryota</taxon>
        <taxon>Fungi</taxon>
        <taxon>Dikarya</taxon>
        <taxon>Ascomycota</taxon>
        <taxon>Pezizomycotina</taxon>
        <taxon>Dothideomycetes</taxon>
        <taxon>Pleosporomycetidae</taxon>
        <taxon>Pleosporales</taxon>
        <taxon>Massarineae</taxon>
        <taxon>Periconiaceae</taxon>
        <taxon>Periconia</taxon>
    </lineage>
</organism>
<keyword evidence="3" id="KW-1185">Reference proteome</keyword>
<reference evidence="2 3" key="1">
    <citation type="journal article" date="2018" name="Sci. Rep.">
        <title>Comparative genomics provides insights into the lifestyle and reveals functional heterogeneity of dark septate endophytic fungi.</title>
        <authorList>
            <person name="Knapp D.G."/>
            <person name="Nemeth J.B."/>
            <person name="Barry K."/>
            <person name="Hainaut M."/>
            <person name="Henrissat B."/>
            <person name="Johnson J."/>
            <person name="Kuo A."/>
            <person name="Lim J.H.P."/>
            <person name="Lipzen A."/>
            <person name="Nolan M."/>
            <person name="Ohm R.A."/>
            <person name="Tamas L."/>
            <person name="Grigoriev I.V."/>
            <person name="Spatafora J.W."/>
            <person name="Nagy L.G."/>
            <person name="Kovacs G.M."/>
        </authorList>
    </citation>
    <scope>NUCLEOTIDE SEQUENCE [LARGE SCALE GENOMIC DNA]</scope>
    <source>
        <strain evidence="2 3">DSE2036</strain>
    </source>
</reference>
<evidence type="ECO:0000256" key="1">
    <source>
        <dbReference type="SAM" id="MobiDB-lite"/>
    </source>
</evidence>
<feature type="region of interest" description="Disordered" evidence="1">
    <location>
        <begin position="1"/>
        <end position="25"/>
    </location>
</feature>
<sequence length="68" mass="7776">MAIEARSQQECKARANVHPQAPPSLDDSVYWTKAESLLRVETEMFSSKQEAECAFCFQMSHDADVLRR</sequence>
<name>A0A2V1DNQ7_9PLEO</name>